<keyword evidence="2" id="KW-1185">Reference proteome</keyword>
<proteinExistence type="predicted"/>
<dbReference type="AlphaFoldDB" id="F2ULY4"/>
<reference evidence="1" key="1">
    <citation type="submission" date="2009-08" db="EMBL/GenBank/DDBJ databases">
        <title>Annotation of Salpingoeca rosetta.</title>
        <authorList>
            <consortium name="The Broad Institute Genome Sequencing Platform"/>
            <person name="Russ C."/>
            <person name="Cuomo C."/>
            <person name="Burger G."/>
            <person name="Gray M.W."/>
            <person name="Holland P.W.H."/>
            <person name="King N."/>
            <person name="Lang F.B.F."/>
            <person name="Roger A.J."/>
            <person name="Ruiz-Trillo I."/>
            <person name="Young S.K."/>
            <person name="Zeng Q."/>
            <person name="Gargeya S."/>
            <person name="Alvarado L."/>
            <person name="Berlin A."/>
            <person name="Chapman S.B."/>
            <person name="Chen Z."/>
            <person name="Freedman E."/>
            <person name="Gellesch M."/>
            <person name="Goldberg J."/>
            <person name="Griggs A."/>
            <person name="Gujja S."/>
            <person name="Heilman E."/>
            <person name="Heiman D."/>
            <person name="Howarth C."/>
            <person name="Mehta T."/>
            <person name="Neiman D."/>
            <person name="Pearson M."/>
            <person name="Roberts A."/>
            <person name="Saif S."/>
            <person name="Shea T."/>
            <person name="Shenoy N."/>
            <person name="Sisk P."/>
            <person name="Stolte C."/>
            <person name="Sykes S."/>
            <person name="White J."/>
            <person name="Yandava C."/>
            <person name="Haas B."/>
            <person name="Nusbaum C."/>
            <person name="Birren B."/>
        </authorList>
    </citation>
    <scope>NUCLEOTIDE SEQUENCE [LARGE SCALE GENOMIC DNA]</scope>
    <source>
        <strain evidence="1">ATCC 50818</strain>
    </source>
</reference>
<dbReference type="GeneID" id="16070364"/>
<sequence>MRDLYFPENADGTKWISIGRSEPLQVTCKDGFVELEVQGSAFSSTGWIFSEKTLNNWYKCDCSAAIGRLQDLTGEWYVGTVPENVETMQCEEFFNITYRSGGHALTTEHVTRISSLSKSRSNRNFDVFTTSCDDDGLTAPDGHWIALETSPGSGNYNTQDCTCGDGGGVLQSAPDEPLSHDVGCCDHTLTDTFDTFPFPLRACASINSGGGVALSFSKRVLRIQE</sequence>
<gene>
    <name evidence="1" type="ORF">PTSG_09010</name>
</gene>
<dbReference type="Proteomes" id="UP000007799">
    <property type="component" value="Unassembled WGS sequence"/>
</dbReference>
<evidence type="ECO:0000313" key="2">
    <source>
        <dbReference type="Proteomes" id="UP000007799"/>
    </source>
</evidence>
<accession>F2ULY4</accession>
<dbReference type="KEGG" id="sre:PTSG_09010"/>
<dbReference type="InParanoid" id="F2ULY4"/>
<organism evidence="2">
    <name type="scientific">Salpingoeca rosetta (strain ATCC 50818 / BSB-021)</name>
    <dbReference type="NCBI Taxonomy" id="946362"/>
    <lineage>
        <taxon>Eukaryota</taxon>
        <taxon>Choanoflagellata</taxon>
        <taxon>Craspedida</taxon>
        <taxon>Salpingoecidae</taxon>
        <taxon>Salpingoeca</taxon>
    </lineage>
</organism>
<dbReference type="RefSeq" id="XP_004989809.1">
    <property type="nucleotide sequence ID" value="XM_004989752.1"/>
</dbReference>
<dbReference type="EMBL" id="GL832981">
    <property type="protein sequence ID" value="EGD78133.1"/>
    <property type="molecule type" value="Genomic_DNA"/>
</dbReference>
<protein>
    <submittedName>
        <fullName evidence="1">Uncharacterized protein</fullName>
    </submittedName>
</protein>
<evidence type="ECO:0000313" key="1">
    <source>
        <dbReference type="EMBL" id="EGD78133.1"/>
    </source>
</evidence>
<name>F2ULY4_SALR5</name>